<reference evidence="6" key="3">
    <citation type="submission" date="2025-09" db="UniProtKB">
        <authorList>
            <consortium name="Ensembl"/>
        </authorList>
    </citation>
    <scope>IDENTIFICATION</scope>
</reference>
<feature type="region of interest" description="Disordered" evidence="4">
    <location>
        <begin position="1158"/>
        <end position="1181"/>
    </location>
</feature>
<dbReference type="PANTHER" id="PTHR46147">
    <property type="entry name" value="HISTONE-LYSINE N-METHYLTRANSFERASE ASH1"/>
    <property type="match status" value="1"/>
</dbReference>
<feature type="compositionally biased region" description="Basic residues" evidence="4">
    <location>
        <begin position="574"/>
        <end position="583"/>
    </location>
</feature>
<dbReference type="InterPro" id="IPR001487">
    <property type="entry name" value="Bromodomain"/>
</dbReference>
<feature type="region of interest" description="Disordered" evidence="4">
    <location>
        <begin position="22"/>
        <end position="585"/>
    </location>
</feature>
<dbReference type="Ensembl" id="ENSPNAT00000020096.2">
    <property type="protein sequence ID" value="ENSPNAP00000031264.1"/>
    <property type="gene ID" value="ENSPNAG00000018509.2"/>
</dbReference>
<feature type="region of interest" description="Disordered" evidence="4">
    <location>
        <begin position="616"/>
        <end position="651"/>
    </location>
</feature>
<feature type="compositionally biased region" description="Low complexity" evidence="4">
    <location>
        <begin position="146"/>
        <end position="172"/>
    </location>
</feature>
<keyword evidence="3" id="KW-0539">Nucleus</keyword>
<evidence type="ECO:0000256" key="2">
    <source>
        <dbReference type="ARBA" id="ARBA00023117"/>
    </source>
</evidence>
<feature type="compositionally biased region" description="Basic residues" evidence="4">
    <location>
        <begin position="490"/>
        <end position="510"/>
    </location>
</feature>
<feature type="compositionally biased region" description="Basic and acidic residues" evidence="4">
    <location>
        <begin position="1549"/>
        <end position="1562"/>
    </location>
</feature>
<feature type="compositionally biased region" description="Basic and acidic residues" evidence="4">
    <location>
        <begin position="63"/>
        <end position="79"/>
    </location>
</feature>
<feature type="compositionally biased region" description="Polar residues" evidence="4">
    <location>
        <begin position="1243"/>
        <end position="1255"/>
    </location>
</feature>
<feature type="region of interest" description="Disordered" evidence="4">
    <location>
        <begin position="1384"/>
        <end position="1413"/>
    </location>
</feature>
<proteinExistence type="predicted"/>
<dbReference type="SUPFAM" id="SSF47370">
    <property type="entry name" value="Bromodomain"/>
    <property type="match status" value="1"/>
</dbReference>
<feature type="compositionally biased region" description="Basic residues" evidence="4">
    <location>
        <begin position="1403"/>
        <end position="1412"/>
    </location>
</feature>
<dbReference type="STRING" id="42514.ENSPNAP00000031264"/>
<feature type="compositionally biased region" description="Acidic residues" evidence="4">
    <location>
        <begin position="1589"/>
        <end position="1599"/>
    </location>
</feature>
<dbReference type="OMA" id="YVRMANM"/>
<evidence type="ECO:0000313" key="6">
    <source>
        <dbReference type="Ensembl" id="ENSPNAP00000031264.1"/>
    </source>
</evidence>
<feature type="compositionally biased region" description="Pro residues" evidence="4">
    <location>
        <begin position="1496"/>
        <end position="1508"/>
    </location>
</feature>
<reference evidence="6" key="2">
    <citation type="submission" date="2025-08" db="UniProtKB">
        <authorList>
            <consortium name="Ensembl"/>
        </authorList>
    </citation>
    <scope>IDENTIFICATION</scope>
</reference>
<dbReference type="Proteomes" id="UP001501920">
    <property type="component" value="Chromosome 3"/>
</dbReference>
<feature type="compositionally biased region" description="Basic and acidic residues" evidence="4">
    <location>
        <begin position="1826"/>
        <end position="1842"/>
    </location>
</feature>
<feature type="compositionally biased region" description="Polar residues" evidence="4">
    <location>
        <begin position="278"/>
        <end position="288"/>
    </location>
</feature>
<dbReference type="Pfam" id="PF00439">
    <property type="entry name" value="Bromodomain"/>
    <property type="match status" value="1"/>
</dbReference>
<feature type="compositionally biased region" description="Basic and acidic residues" evidence="4">
    <location>
        <begin position="40"/>
        <end position="55"/>
    </location>
</feature>
<dbReference type="Gene3D" id="1.20.920.10">
    <property type="entry name" value="Bromodomain-like"/>
    <property type="match status" value="1"/>
</dbReference>
<feature type="region of interest" description="Disordered" evidence="4">
    <location>
        <begin position="1690"/>
        <end position="1725"/>
    </location>
</feature>
<dbReference type="SMART" id="SM00297">
    <property type="entry name" value="BROMO"/>
    <property type="match status" value="1"/>
</dbReference>
<feature type="compositionally biased region" description="Polar residues" evidence="4">
    <location>
        <begin position="1569"/>
        <end position="1581"/>
    </location>
</feature>
<dbReference type="InterPro" id="IPR036427">
    <property type="entry name" value="Bromodomain-like_sf"/>
</dbReference>
<feature type="region of interest" description="Disordered" evidence="4">
    <location>
        <begin position="1289"/>
        <end position="1322"/>
    </location>
</feature>
<feature type="compositionally biased region" description="Low complexity" evidence="4">
    <location>
        <begin position="1692"/>
        <end position="1701"/>
    </location>
</feature>
<feature type="region of interest" description="Disordered" evidence="4">
    <location>
        <begin position="747"/>
        <end position="820"/>
    </location>
</feature>
<reference evidence="6 7" key="1">
    <citation type="submission" date="2020-10" db="EMBL/GenBank/DDBJ databases">
        <title>Pygocentrus nattereri (red-bellied piranha) genome, fPygNat1, primary haplotype.</title>
        <authorList>
            <person name="Myers G."/>
            <person name="Meyer A."/>
            <person name="Karagic N."/>
            <person name="Pippel M."/>
            <person name="Winkler S."/>
            <person name="Tracey A."/>
            <person name="Wood J."/>
            <person name="Formenti G."/>
            <person name="Howe K."/>
            <person name="Fedrigo O."/>
            <person name="Jarvis E.D."/>
        </authorList>
    </citation>
    <scope>NUCLEOTIDE SEQUENCE [LARGE SCALE GENOMIC DNA]</scope>
</reference>
<dbReference type="GO" id="GO:0006355">
    <property type="term" value="P:regulation of DNA-templated transcription"/>
    <property type="evidence" value="ECO:0007669"/>
    <property type="project" value="TreeGrafter"/>
</dbReference>
<feature type="compositionally biased region" description="Basic residues" evidence="4">
    <location>
        <begin position="620"/>
        <end position="629"/>
    </location>
</feature>
<feature type="compositionally biased region" description="Polar residues" evidence="4">
    <location>
        <begin position="1441"/>
        <end position="1460"/>
    </location>
</feature>
<name>A0A3B4E7P0_PYGNA</name>
<feature type="compositionally biased region" description="Basic and acidic residues" evidence="4">
    <location>
        <begin position="1705"/>
        <end position="1724"/>
    </location>
</feature>
<feature type="region of interest" description="Disordered" evidence="4">
    <location>
        <begin position="1237"/>
        <end position="1259"/>
    </location>
</feature>
<dbReference type="GeneTree" id="ENSGT00940000156698"/>
<keyword evidence="7" id="KW-1185">Reference proteome</keyword>
<dbReference type="GO" id="GO:0005654">
    <property type="term" value="C:nucleoplasm"/>
    <property type="evidence" value="ECO:0007669"/>
    <property type="project" value="TreeGrafter"/>
</dbReference>
<feature type="compositionally biased region" description="Polar residues" evidence="4">
    <location>
        <begin position="767"/>
        <end position="820"/>
    </location>
</feature>
<feature type="compositionally biased region" description="Polar residues" evidence="4">
    <location>
        <begin position="214"/>
        <end position="257"/>
    </location>
</feature>
<feature type="region of interest" description="Disordered" evidence="4">
    <location>
        <begin position="1435"/>
        <end position="1606"/>
    </location>
</feature>
<evidence type="ECO:0000256" key="3">
    <source>
        <dbReference type="ARBA" id="ARBA00023242"/>
    </source>
</evidence>
<dbReference type="GO" id="GO:0003677">
    <property type="term" value="F:DNA binding"/>
    <property type="evidence" value="ECO:0007669"/>
    <property type="project" value="InterPro"/>
</dbReference>
<feature type="compositionally biased region" description="Basic and acidic residues" evidence="4">
    <location>
        <begin position="1291"/>
        <end position="1303"/>
    </location>
</feature>
<feature type="compositionally biased region" description="Basic and acidic residues" evidence="4">
    <location>
        <begin position="1509"/>
        <end position="1526"/>
    </location>
</feature>
<evidence type="ECO:0000259" key="5">
    <source>
        <dbReference type="SMART" id="SM00297"/>
    </source>
</evidence>
<keyword evidence="2" id="KW-0103">Bromodomain</keyword>
<feature type="compositionally biased region" description="Polar residues" evidence="4">
    <location>
        <begin position="354"/>
        <end position="403"/>
    </location>
</feature>
<protein>
    <recommendedName>
        <fullName evidence="5">Bromo domain-containing protein</fullName>
    </recommendedName>
</protein>
<dbReference type="PANTHER" id="PTHR46147:SF3">
    <property type="entry name" value="HISTONE-LYSINE N-METHYLTRANSFERASE ASH1"/>
    <property type="match status" value="1"/>
</dbReference>
<feature type="region of interest" description="Disordered" evidence="4">
    <location>
        <begin position="1799"/>
        <end position="1849"/>
    </location>
</feature>
<feature type="compositionally biased region" description="Basic and acidic residues" evidence="4">
    <location>
        <begin position="305"/>
        <end position="314"/>
    </location>
</feature>
<feature type="region of interest" description="Disordered" evidence="4">
    <location>
        <begin position="1744"/>
        <end position="1763"/>
    </location>
</feature>
<dbReference type="SMART" id="SM00384">
    <property type="entry name" value="AT_hook"/>
    <property type="match status" value="4"/>
</dbReference>
<feature type="domain" description="Bromo" evidence="5">
    <location>
        <begin position="1846"/>
        <end position="1950"/>
    </location>
</feature>
<comment type="subcellular location">
    <subcellularLocation>
        <location evidence="1">Nucleus</location>
    </subcellularLocation>
</comment>
<feature type="compositionally biased region" description="Polar residues" evidence="4">
    <location>
        <begin position="449"/>
        <end position="468"/>
    </location>
</feature>
<feature type="compositionally biased region" description="Polar residues" evidence="4">
    <location>
        <begin position="539"/>
        <end position="568"/>
    </location>
</feature>
<organism evidence="6 7">
    <name type="scientific">Pygocentrus nattereri</name>
    <name type="common">Red-bellied piranha</name>
    <dbReference type="NCBI Taxonomy" id="42514"/>
    <lineage>
        <taxon>Eukaryota</taxon>
        <taxon>Metazoa</taxon>
        <taxon>Chordata</taxon>
        <taxon>Craniata</taxon>
        <taxon>Vertebrata</taxon>
        <taxon>Euteleostomi</taxon>
        <taxon>Actinopterygii</taxon>
        <taxon>Neopterygii</taxon>
        <taxon>Teleostei</taxon>
        <taxon>Ostariophysi</taxon>
        <taxon>Characiformes</taxon>
        <taxon>Characoidei</taxon>
        <taxon>Pygocentrus</taxon>
    </lineage>
</organism>
<sequence length="1956" mass="218281">MREDSTELKTFSNFSVEHLFMKAQMDKKRKTDSPTPTPERGGEHERKKMRAKAEEASSIEPEGQDKALQDLTGKEHDSSEANVKVKMGLGAKRTKKPPKSLENFICRPTIRVSQRPAPAVGDGARAKSKSSNQLHQPVQKKCNGNSRASKTSSSTSTDQNQSTQSLSALTTSKKGSPASDSPNTTAAKKIVPKQTRQKTDLQQELTLEEPPNEAQPQSSSQLSIGHRITPTTPTKQTSSHMPAASSPTPMQQDSSPQEGIRFLNENVMEHGQALPDSSRGSPNGTKGRSSYKKHSVPPEQTSSFPKKDSKHTENDSETFWSVNVNRKESKGCGEDSGSDNSDSRPVTGERNPHQNDSMQKPSPCANDQAQNVPSVQIAGFSSLNKLPDNTSDTSESSRGSKGQNENEDLNRTLEMTVKSSKAIPVLEQQNVVSTEGSPDSEHGKRNKRCPNQEQMKSHCSSDINSSVDSILKPQALSIPAKPSINVSPSHIKKDKKSSKKQKSRHLHYNKTAKMSDDNHGPVACTTELQRSSENDTPKALSSLQGEQKTVEQPPSSEQSENTTHSEIQSPKIPQARKRGRPKAKKLEVPLQGNNLQPLFSNSLNIQGLDPVLVQQPRSTPVRKRGRPRRSFSIEVQSTQLAKISKRQDAGDQHVTFEDKVKESQQKCNRSSRVIMKTIIRKINKMKVKRRDQVLTQILLGQKQRNGTEFPQEGSGVEMCSPPPPATHSLSSLVTSFGGKLGPQINVSKRGTIYMGKRRGRKPKCERNPTQIPSPNSQQMSADTAQFNSSIMHQSLDSQTSPSSLKKNASASPGRSSQMSINTQKVKATSFMQLSELQNSKVRSETTFTSNIGVGVNDNSMLDRADRETNGKLAASTGFASTLATGSVFTMSGLQGNNSVKGKAKAFSSFPSDHLSSAHLPLGSGRTQDSNGTHIANPLLSFANQEPHKFKCHRRGHHCLSRDKFRRHKYKCKKKYMQLRAKRQDPEFLAEVEDLVVRLREIHIVHHMTRTRLEDDGTSVGRKSVKCKSQSHDLKCLQEDVHTPAMFQINFSGYYSPHSALSCDPLHYVRMANMRRKHSCSSEPNEQIVTHFPVMHKVGYPVSSGGYFHPSYKVPFTTTSLGFGLYRGYPSTAPLYPSSFPSSYVHHYSKNPIISPSKFHKKKTKVPKQDSGGLWGGKSPGTYPRMTSNFSCDCFNRQCWQREKQREKSREGRDEHGRMREREQDIEWLLWQNKLSKDNENSRGHPSSFSVFSNTQNKDRTFPNLGEVRWSEHQPPWQCMRGFDSKLGNRNLNKEFNPRDHEDTVEGEVELTTSQQSSSRRAHSFLKQPKLLTNTQSRRIRKGSGVTSASAGLMEQDGTLVQDFSSLGDKRAGYVQAGSLHFPGKHLCSNSPSAREPENIHRDPKGHKARRRPVIQDECDQACDRTTAPFMREQFKLHSKQPRNAASTRAQPAQNFRSFNNPRGLEITAGNEVKKRGPGRPRKNPPPSPYKTGSSPPSLPSAPRSPPSLPEEKKNSEKGEISNRQDDTVLEVIEAVIHGEQRKRGRKRKNAEGEKDEGQKRGNEEEEVTETPSDLLSSSTPIAPSPEQSVAEDADEDADSQSEQISASLPKKKYLWAGLYSDVYKSEEVQEPEEPMEPSSDCLDYNPEEHEHGLLPAPAHVGKYLRLKRIDFQLPYDVHWLCVRKKLFEMPDSPSSKASGSSCRVPGERTPQRCDDDFPDSRSIDSDDQTDVLELLQEEIQPSHQLLQHQEGSHDDENFPSPLSSEERTFVIKHGVFLVRNYEKMRARQALLLLREEVREQEKEEKGSGQSEDGGDGEETSVQPDRCLSEQRSEECPEKEEQHGPQSRDLSDTLQKIWDSIVSCKGSSGQTLTAPLLNLCSRKRSDSALLDLSMVQKQLRSGHYDSLEAFHTDMLRVFHCAEKYYGCESSVGRDVSQLRVLYHKAHQEASAQVSDVL</sequence>
<evidence type="ECO:0000313" key="7">
    <source>
        <dbReference type="Proteomes" id="UP001501920"/>
    </source>
</evidence>
<accession>A0A3B4E7P0</accession>
<evidence type="ECO:0000256" key="4">
    <source>
        <dbReference type="SAM" id="MobiDB-lite"/>
    </source>
</evidence>
<feature type="region of interest" description="Disordered" evidence="4">
    <location>
        <begin position="1625"/>
        <end position="1648"/>
    </location>
</feature>
<evidence type="ECO:0000256" key="1">
    <source>
        <dbReference type="ARBA" id="ARBA00004123"/>
    </source>
</evidence>
<feature type="region of interest" description="Disordered" evidence="4">
    <location>
        <begin position="704"/>
        <end position="727"/>
    </location>
</feature>
<feature type="compositionally biased region" description="Polar residues" evidence="4">
    <location>
        <begin position="427"/>
        <end position="437"/>
    </location>
</feature>
<dbReference type="GO" id="GO:0042800">
    <property type="term" value="F:histone H3K4 methyltransferase activity"/>
    <property type="evidence" value="ECO:0007669"/>
    <property type="project" value="TreeGrafter"/>
</dbReference>
<dbReference type="InterPro" id="IPR017956">
    <property type="entry name" value="AT_hook_DNA-bd_motif"/>
</dbReference>